<dbReference type="SUPFAM" id="SSF81606">
    <property type="entry name" value="PP2C-like"/>
    <property type="match status" value="1"/>
</dbReference>
<evidence type="ECO:0000313" key="5">
    <source>
        <dbReference type="Proteomes" id="UP001515480"/>
    </source>
</evidence>
<evidence type="ECO:0000259" key="3">
    <source>
        <dbReference type="PROSITE" id="PS51746"/>
    </source>
</evidence>
<evidence type="ECO:0000313" key="4">
    <source>
        <dbReference type="EMBL" id="KAL1527814.1"/>
    </source>
</evidence>
<evidence type="ECO:0000256" key="1">
    <source>
        <dbReference type="RuleBase" id="RU366020"/>
    </source>
</evidence>
<dbReference type="PROSITE" id="PS51746">
    <property type="entry name" value="PPM_2"/>
    <property type="match status" value="1"/>
</dbReference>
<gene>
    <name evidence="4" type="ORF">AB1Y20_009197</name>
</gene>
<feature type="chain" id="PRO_5044212296" description="Protein phosphatase" evidence="2">
    <location>
        <begin position="18"/>
        <end position="254"/>
    </location>
</feature>
<keyword evidence="5" id="KW-1185">Reference proteome</keyword>
<evidence type="ECO:0000256" key="2">
    <source>
        <dbReference type="SAM" id="SignalP"/>
    </source>
</evidence>
<dbReference type="InterPro" id="IPR039123">
    <property type="entry name" value="PPTC7"/>
</dbReference>
<dbReference type="InterPro" id="IPR036457">
    <property type="entry name" value="PPM-type-like_dom_sf"/>
</dbReference>
<dbReference type="Proteomes" id="UP001515480">
    <property type="component" value="Unassembled WGS sequence"/>
</dbReference>
<comment type="catalytic activity">
    <reaction evidence="1">
        <text>O-phospho-L-seryl-[protein] + H2O = L-seryl-[protein] + phosphate</text>
        <dbReference type="Rhea" id="RHEA:20629"/>
        <dbReference type="Rhea" id="RHEA-COMP:9863"/>
        <dbReference type="Rhea" id="RHEA-COMP:11604"/>
        <dbReference type="ChEBI" id="CHEBI:15377"/>
        <dbReference type="ChEBI" id="CHEBI:29999"/>
        <dbReference type="ChEBI" id="CHEBI:43474"/>
        <dbReference type="ChEBI" id="CHEBI:83421"/>
        <dbReference type="EC" id="3.1.3.16"/>
    </reaction>
</comment>
<sequence>MPLGLLTLAAALPAPHAAPGPTLRLELGHSSLPKLWHAPWRNEDAFFAAPPFAAVFDGVSAKPLSRLYATRLALRARRALADGGAEGEWASQAQRALRVAASSVEATDGACTACVVRFDLPRRCVACYNLGDSGFLLLEPAAPPRRGVAVVCRSSTRVHADGSPFQLAGAAGISDSVASGAVASHRLSAGQVALCFTDGLLQNLTTEDVARIVSSGPTLSASRLAALLARAAMKHGGVRDDVTVVVGRLHGGKR</sequence>
<keyword evidence="1" id="KW-0460">Magnesium</keyword>
<reference evidence="4 5" key="1">
    <citation type="journal article" date="2024" name="Science">
        <title>Giant polyketide synthase enzymes in the biosynthesis of giant marine polyether toxins.</title>
        <authorList>
            <person name="Fallon T.R."/>
            <person name="Shende V.V."/>
            <person name="Wierzbicki I.H."/>
            <person name="Pendleton A.L."/>
            <person name="Watervoot N.F."/>
            <person name="Auber R.P."/>
            <person name="Gonzalez D.J."/>
            <person name="Wisecaver J.H."/>
            <person name="Moore B.S."/>
        </authorList>
    </citation>
    <scope>NUCLEOTIDE SEQUENCE [LARGE SCALE GENOMIC DNA]</scope>
    <source>
        <strain evidence="4 5">12B1</strain>
    </source>
</reference>
<dbReference type="EC" id="3.1.3.16" evidence="1"/>
<dbReference type="InterPro" id="IPR001932">
    <property type="entry name" value="PPM-type_phosphatase-like_dom"/>
</dbReference>
<comment type="catalytic activity">
    <reaction evidence="1">
        <text>O-phospho-L-threonyl-[protein] + H2O = L-threonyl-[protein] + phosphate</text>
        <dbReference type="Rhea" id="RHEA:47004"/>
        <dbReference type="Rhea" id="RHEA-COMP:11060"/>
        <dbReference type="Rhea" id="RHEA-COMP:11605"/>
        <dbReference type="ChEBI" id="CHEBI:15377"/>
        <dbReference type="ChEBI" id="CHEBI:30013"/>
        <dbReference type="ChEBI" id="CHEBI:43474"/>
        <dbReference type="ChEBI" id="CHEBI:61977"/>
        <dbReference type="EC" id="3.1.3.16"/>
    </reaction>
</comment>
<comment type="caution">
    <text evidence="4">The sequence shown here is derived from an EMBL/GenBank/DDBJ whole genome shotgun (WGS) entry which is preliminary data.</text>
</comment>
<keyword evidence="1" id="KW-0464">Manganese</keyword>
<dbReference type="Pfam" id="PF07228">
    <property type="entry name" value="SpoIIE"/>
    <property type="match status" value="1"/>
</dbReference>
<feature type="signal peptide" evidence="2">
    <location>
        <begin position="1"/>
        <end position="17"/>
    </location>
</feature>
<dbReference type="PANTHER" id="PTHR12320:SF1">
    <property type="entry name" value="PROTEIN PHOSPHATASE PTC7 HOMOLOG"/>
    <property type="match status" value="1"/>
</dbReference>
<accession>A0AB34K5Y2</accession>
<dbReference type="PANTHER" id="PTHR12320">
    <property type="entry name" value="PROTEIN PHOSPHATASE 2C"/>
    <property type="match status" value="1"/>
</dbReference>
<dbReference type="GO" id="GO:0046872">
    <property type="term" value="F:metal ion binding"/>
    <property type="evidence" value="ECO:0007669"/>
    <property type="project" value="UniProtKB-UniRule"/>
</dbReference>
<dbReference type="GO" id="GO:0004722">
    <property type="term" value="F:protein serine/threonine phosphatase activity"/>
    <property type="evidence" value="ECO:0007669"/>
    <property type="project" value="UniProtKB-EC"/>
</dbReference>
<proteinExistence type="inferred from homology"/>
<name>A0AB34K5Y2_PRYPA</name>
<comment type="cofactor">
    <cofactor evidence="1">
        <name>Mn(2+)</name>
        <dbReference type="ChEBI" id="CHEBI:29035"/>
    </cofactor>
</comment>
<comment type="similarity">
    <text evidence="1">Belongs to the PP2C family.</text>
</comment>
<keyword evidence="2" id="KW-0732">Signal</keyword>
<feature type="domain" description="PPM-type phosphatase" evidence="3">
    <location>
        <begin position="26"/>
        <end position="249"/>
    </location>
</feature>
<keyword evidence="1" id="KW-0378">Hydrolase</keyword>
<dbReference type="SMART" id="SM00332">
    <property type="entry name" value="PP2Cc"/>
    <property type="match status" value="1"/>
</dbReference>
<dbReference type="Gene3D" id="3.60.40.10">
    <property type="entry name" value="PPM-type phosphatase domain"/>
    <property type="match status" value="1"/>
</dbReference>
<comment type="cofactor">
    <cofactor evidence="1">
        <name>Mg(2+)</name>
        <dbReference type="ChEBI" id="CHEBI:18420"/>
    </cofactor>
</comment>
<dbReference type="AlphaFoldDB" id="A0AB34K5Y2"/>
<protein>
    <recommendedName>
        <fullName evidence="1">Protein phosphatase</fullName>
        <ecNumber evidence="1">3.1.3.16</ecNumber>
    </recommendedName>
</protein>
<keyword evidence="1" id="KW-0904">Protein phosphatase</keyword>
<organism evidence="4 5">
    <name type="scientific">Prymnesium parvum</name>
    <name type="common">Toxic golden alga</name>
    <dbReference type="NCBI Taxonomy" id="97485"/>
    <lineage>
        <taxon>Eukaryota</taxon>
        <taxon>Haptista</taxon>
        <taxon>Haptophyta</taxon>
        <taxon>Prymnesiophyceae</taxon>
        <taxon>Prymnesiales</taxon>
        <taxon>Prymnesiaceae</taxon>
        <taxon>Prymnesium</taxon>
    </lineage>
</organism>
<dbReference type="EMBL" id="JBGBPQ010000002">
    <property type="protein sequence ID" value="KAL1527814.1"/>
    <property type="molecule type" value="Genomic_DNA"/>
</dbReference>
<keyword evidence="1" id="KW-0479">Metal-binding</keyword>